<name>A0A7I8D6S1_9BACL</name>
<gene>
    <name evidence="1" type="ORF">skT53_07790</name>
</gene>
<dbReference type="Proteomes" id="UP000593802">
    <property type="component" value="Chromosome"/>
</dbReference>
<organism evidence="1 2">
    <name type="scientific">Effusibacillus dendaii</name>
    <dbReference type="NCBI Taxonomy" id="2743772"/>
    <lineage>
        <taxon>Bacteria</taxon>
        <taxon>Bacillati</taxon>
        <taxon>Bacillota</taxon>
        <taxon>Bacilli</taxon>
        <taxon>Bacillales</taxon>
        <taxon>Alicyclobacillaceae</taxon>
        <taxon>Effusibacillus</taxon>
    </lineage>
</organism>
<keyword evidence="2" id="KW-1185">Reference proteome</keyword>
<evidence type="ECO:0000313" key="1">
    <source>
        <dbReference type="EMBL" id="BCJ85794.1"/>
    </source>
</evidence>
<protein>
    <submittedName>
        <fullName evidence="1">Uncharacterized protein</fullName>
    </submittedName>
</protein>
<dbReference type="EMBL" id="AP023366">
    <property type="protein sequence ID" value="BCJ85794.1"/>
    <property type="molecule type" value="Genomic_DNA"/>
</dbReference>
<sequence>MVMEYHIFILSKLLKKDVHGTPAGEILHVTQIPLYSEEALQFTRSMSYSGDYKAYCILGIGCCVCIGI</sequence>
<proteinExistence type="predicted"/>
<dbReference type="AlphaFoldDB" id="A0A7I8D6S1"/>
<evidence type="ECO:0000313" key="2">
    <source>
        <dbReference type="Proteomes" id="UP000593802"/>
    </source>
</evidence>
<reference evidence="1 2" key="1">
    <citation type="submission" date="2020-08" db="EMBL/GenBank/DDBJ databases">
        <title>Complete Genome Sequence of Effusibacillus dendaii Strain skT53, Isolated from Farmland soil.</title>
        <authorList>
            <person name="Konishi T."/>
            <person name="Kawasaki H."/>
        </authorList>
    </citation>
    <scope>NUCLEOTIDE SEQUENCE [LARGE SCALE GENOMIC DNA]</scope>
    <source>
        <strain evidence="2">skT53</strain>
    </source>
</reference>
<dbReference type="KEGG" id="eff:skT53_07790"/>
<accession>A0A7I8D6S1</accession>